<dbReference type="Proteomes" id="UP001595616">
    <property type="component" value="Unassembled WGS sequence"/>
</dbReference>
<reference evidence="3" key="1">
    <citation type="journal article" date="2019" name="Int. J. Syst. Evol. Microbiol.">
        <title>The Global Catalogue of Microorganisms (GCM) 10K type strain sequencing project: providing services to taxonomists for standard genome sequencing and annotation.</title>
        <authorList>
            <consortium name="The Broad Institute Genomics Platform"/>
            <consortium name="The Broad Institute Genome Sequencing Center for Infectious Disease"/>
            <person name="Wu L."/>
            <person name="Ma J."/>
        </authorList>
    </citation>
    <scope>NUCLEOTIDE SEQUENCE [LARGE SCALE GENOMIC DNA]</scope>
    <source>
        <strain evidence="3">CECT 7956</strain>
    </source>
</reference>
<sequence length="213" mass="24072">MKKYILLSFALISIIFDGMAQEKTISLKKKSFVNQTEFAVLLGRSRENIYYYYYDIYPGYGPNYPASEDYSMRNVAALSLQTFNGFYLNKKLAVGITTGIDSYSDFLIIPILAGARYQLAQKSEEGSKFIAGLDAGFGTPILTSKNQYTTYNGGLTLNPSVGFKFPTKSGSSWLINFGYKYQYATIDSNYGEENFGTESRNYKRLQVRLGFEF</sequence>
<evidence type="ECO:0008006" key="4">
    <source>
        <dbReference type="Google" id="ProtNLM"/>
    </source>
</evidence>
<protein>
    <recommendedName>
        <fullName evidence="4">Outer membrane protein beta-barrel domain-containing protein</fullName>
    </recommendedName>
</protein>
<dbReference type="EMBL" id="JBHRYQ010000001">
    <property type="protein sequence ID" value="MFC3811244.1"/>
    <property type="molecule type" value="Genomic_DNA"/>
</dbReference>
<name>A0ABV7YVN1_9BACT</name>
<dbReference type="RefSeq" id="WP_379838083.1">
    <property type="nucleotide sequence ID" value="NZ_JBHRYQ010000001.1"/>
</dbReference>
<feature type="signal peptide" evidence="1">
    <location>
        <begin position="1"/>
        <end position="20"/>
    </location>
</feature>
<keyword evidence="3" id="KW-1185">Reference proteome</keyword>
<gene>
    <name evidence="2" type="ORF">ACFOOI_11305</name>
</gene>
<proteinExistence type="predicted"/>
<feature type="chain" id="PRO_5045141154" description="Outer membrane protein beta-barrel domain-containing protein" evidence="1">
    <location>
        <begin position="21"/>
        <end position="213"/>
    </location>
</feature>
<keyword evidence="1" id="KW-0732">Signal</keyword>
<accession>A0ABV7YVN1</accession>
<evidence type="ECO:0000313" key="2">
    <source>
        <dbReference type="EMBL" id="MFC3811244.1"/>
    </source>
</evidence>
<comment type="caution">
    <text evidence="2">The sequence shown here is derived from an EMBL/GenBank/DDBJ whole genome shotgun (WGS) entry which is preliminary data.</text>
</comment>
<organism evidence="2 3">
    <name type="scientific">Lacihabitans lacunae</name>
    <dbReference type="NCBI Taxonomy" id="1028214"/>
    <lineage>
        <taxon>Bacteria</taxon>
        <taxon>Pseudomonadati</taxon>
        <taxon>Bacteroidota</taxon>
        <taxon>Cytophagia</taxon>
        <taxon>Cytophagales</taxon>
        <taxon>Leadbetterellaceae</taxon>
        <taxon>Lacihabitans</taxon>
    </lineage>
</organism>
<evidence type="ECO:0000313" key="3">
    <source>
        <dbReference type="Proteomes" id="UP001595616"/>
    </source>
</evidence>
<evidence type="ECO:0000256" key="1">
    <source>
        <dbReference type="SAM" id="SignalP"/>
    </source>
</evidence>